<gene>
    <name evidence="3" type="ORF">BJ085DRAFT_31540</name>
</gene>
<keyword evidence="4" id="KW-1185">Reference proteome</keyword>
<dbReference type="Proteomes" id="UP000268162">
    <property type="component" value="Unassembled WGS sequence"/>
</dbReference>
<evidence type="ECO:0000256" key="1">
    <source>
        <dbReference type="SAM" id="MobiDB-lite"/>
    </source>
</evidence>
<sequence length="406" mass="44622">MKVTSFLPALLLGYLPGTTVAQPIALLHTPSTPSARSTSLSQAIGNLLAAYQTSGSEAVTPELRETYANALFFATWTDVIPFIQPYYKSYAAECSPPPPASSPNNPFQTFASEADLQSPPASPVSCFAATQAVNEGTHRPVKPHRGHPPIQLYNYKNVPNFETQYPLLWAVFQGFDELALAFFKTVAHLAEVSGHEIPLGSDGAALMVFAMARDIVRVAVVENRIDTLGKFIPLLRHWTIKASTVLLRSVLEKNPVSVTDSDIASSSSSAASWSSTNSSNGSRRHPRYRFNPLVDDTAAYMADSYMVVLYAWAHELEAPAEMTQFLASYIIHIHDPFMHSLLEEAQRHNLHAAARAIASLLAVKDGALQVHRSALFTKTVWREFAHFNPILSFDPQRVSEVLLPSY</sequence>
<name>A0A4P9ZVA2_9FUNG</name>
<evidence type="ECO:0000256" key="2">
    <source>
        <dbReference type="SAM" id="SignalP"/>
    </source>
</evidence>
<keyword evidence="2" id="KW-0732">Signal</keyword>
<feature type="chain" id="PRO_5020372323" evidence="2">
    <location>
        <begin position="22"/>
        <end position="406"/>
    </location>
</feature>
<dbReference type="EMBL" id="ML002599">
    <property type="protein sequence ID" value="RKP36762.1"/>
    <property type="molecule type" value="Genomic_DNA"/>
</dbReference>
<feature type="compositionally biased region" description="Low complexity" evidence="1">
    <location>
        <begin position="259"/>
        <end position="281"/>
    </location>
</feature>
<evidence type="ECO:0000313" key="4">
    <source>
        <dbReference type="Proteomes" id="UP000268162"/>
    </source>
</evidence>
<dbReference type="AlphaFoldDB" id="A0A4P9ZVA2"/>
<feature type="signal peptide" evidence="2">
    <location>
        <begin position="1"/>
        <end position="21"/>
    </location>
</feature>
<evidence type="ECO:0000313" key="3">
    <source>
        <dbReference type="EMBL" id="RKP36762.1"/>
    </source>
</evidence>
<organism evidence="3 4">
    <name type="scientific">Dimargaris cristalligena</name>
    <dbReference type="NCBI Taxonomy" id="215637"/>
    <lineage>
        <taxon>Eukaryota</taxon>
        <taxon>Fungi</taxon>
        <taxon>Fungi incertae sedis</taxon>
        <taxon>Zoopagomycota</taxon>
        <taxon>Kickxellomycotina</taxon>
        <taxon>Dimargaritomycetes</taxon>
        <taxon>Dimargaritales</taxon>
        <taxon>Dimargaritaceae</taxon>
        <taxon>Dimargaris</taxon>
    </lineage>
</organism>
<feature type="region of interest" description="Disordered" evidence="1">
    <location>
        <begin position="259"/>
        <end position="286"/>
    </location>
</feature>
<accession>A0A4P9ZVA2</accession>
<protein>
    <submittedName>
        <fullName evidence="3">Uncharacterized protein</fullName>
    </submittedName>
</protein>
<reference evidence="4" key="1">
    <citation type="journal article" date="2018" name="Nat. Microbiol.">
        <title>Leveraging single-cell genomics to expand the fungal tree of life.</title>
        <authorList>
            <person name="Ahrendt S.R."/>
            <person name="Quandt C.A."/>
            <person name="Ciobanu D."/>
            <person name="Clum A."/>
            <person name="Salamov A."/>
            <person name="Andreopoulos B."/>
            <person name="Cheng J.F."/>
            <person name="Woyke T."/>
            <person name="Pelin A."/>
            <person name="Henrissat B."/>
            <person name="Reynolds N.K."/>
            <person name="Benny G.L."/>
            <person name="Smith M.E."/>
            <person name="James T.Y."/>
            <person name="Grigoriev I.V."/>
        </authorList>
    </citation>
    <scope>NUCLEOTIDE SEQUENCE [LARGE SCALE GENOMIC DNA]</scope>
    <source>
        <strain evidence="4">RSA 468</strain>
    </source>
</reference>
<proteinExistence type="predicted"/>